<evidence type="ECO:0000256" key="2">
    <source>
        <dbReference type="ARBA" id="ARBA00004906"/>
    </source>
</evidence>
<evidence type="ECO:0000256" key="3">
    <source>
        <dbReference type="ARBA" id="ARBA00012483"/>
    </source>
</evidence>
<dbReference type="PROSITE" id="PS50089">
    <property type="entry name" value="ZF_RING_2"/>
    <property type="match status" value="1"/>
</dbReference>
<reference evidence="12 13" key="1">
    <citation type="submission" date="2019-03" db="EMBL/GenBank/DDBJ databases">
        <title>First draft genome of Liparis tanakae, snailfish: a comprehensive survey of snailfish specific genes.</title>
        <authorList>
            <person name="Kim W."/>
            <person name="Song I."/>
            <person name="Jeong J.-H."/>
            <person name="Kim D."/>
            <person name="Kim S."/>
            <person name="Ryu S."/>
            <person name="Song J.Y."/>
            <person name="Lee S.K."/>
        </authorList>
    </citation>
    <scope>NUCLEOTIDE SEQUENCE [LARGE SCALE GENOMIC DNA]</scope>
    <source>
        <tissue evidence="12">Muscle</tissue>
    </source>
</reference>
<comment type="pathway">
    <text evidence="2">Protein modification; protein ubiquitination.</text>
</comment>
<protein>
    <recommendedName>
        <fullName evidence="3">RING-type E3 ubiquitin transferase</fullName>
        <ecNumber evidence="3">2.3.2.27</ecNumber>
    </recommendedName>
</protein>
<dbReference type="GO" id="GO:0008270">
    <property type="term" value="F:zinc ion binding"/>
    <property type="evidence" value="ECO:0007669"/>
    <property type="project" value="UniProtKB-KW"/>
</dbReference>
<feature type="compositionally biased region" description="Basic and acidic residues" evidence="10">
    <location>
        <begin position="277"/>
        <end position="286"/>
    </location>
</feature>
<dbReference type="SUPFAM" id="SSF57850">
    <property type="entry name" value="RING/U-box"/>
    <property type="match status" value="1"/>
</dbReference>
<name>A0A4Z2FQS3_9TELE</name>
<dbReference type="GO" id="GO:0006511">
    <property type="term" value="P:ubiquitin-dependent protein catabolic process"/>
    <property type="evidence" value="ECO:0007669"/>
    <property type="project" value="TreeGrafter"/>
</dbReference>
<keyword evidence="8" id="KW-0862">Zinc</keyword>
<dbReference type="GO" id="GO:0005634">
    <property type="term" value="C:nucleus"/>
    <property type="evidence" value="ECO:0007669"/>
    <property type="project" value="TreeGrafter"/>
</dbReference>
<dbReference type="Pfam" id="PF13639">
    <property type="entry name" value="zf-RING_2"/>
    <property type="match status" value="1"/>
</dbReference>
<dbReference type="InterPro" id="IPR051834">
    <property type="entry name" value="RING_finger_E3_ligase"/>
</dbReference>
<comment type="catalytic activity">
    <reaction evidence="1">
        <text>S-ubiquitinyl-[E2 ubiquitin-conjugating enzyme]-L-cysteine + [acceptor protein]-L-lysine = [E2 ubiquitin-conjugating enzyme]-L-cysteine + N(6)-ubiquitinyl-[acceptor protein]-L-lysine.</text>
        <dbReference type="EC" id="2.3.2.27"/>
    </reaction>
</comment>
<dbReference type="InterPro" id="IPR013083">
    <property type="entry name" value="Znf_RING/FYVE/PHD"/>
</dbReference>
<evidence type="ECO:0000256" key="1">
    <source>
        <dbReference type="ARBA" id="ARBA00000900"/>
    </source>
</evidence>
<evidence type="ECO:0000256" key="5">
    <source>
        <dbReference type="ARBA" id="ARBA00022723"/>
    </source>
</evidence>
<proteinExistence type="predicted"/>
<dbReference type="PANTHER" id="PTHR45931:SF3">
    <property type="entry name" value="RING ZINC FINGER-CONTAINING PROTEIN"/>
    <property type="match status" value="1"/>
</dbReference>
<dbReference type="EMBL" id="SRLO01000957">
    <property type="protein sequence ID" value="TNN43596.1"/>
    <property type="molecule type" value="Genomic_DNA"/>
</dbReference>
<feature type="compositionally biased region" description="Basic and acidic residues" evidence="10">
    <location>
        <begin position="118"/>
        <end position="129"/>
    </location>
</feature>
<dbReference type="InterPro" id="IPR001841">
    <property type="entry name" value="Znf_RING"/>
</dbReference>
<dbReference type="GO" id="GO:0000209">
    <property type="term" value="P:protein polyubiquitination"/>
    <property type="evidence" value="ECO:0007669"/>
    <property type="project" value="UniProtKB-ARBA"/>
</dbReference>
<keyword evidence="4" id="KW-0808">Transferase</keyword>
<evidence type="ECO:0000256" key="8">
    <source>
        <dbReference type="ARBA" id="ARBA00022833"/>
    </source>
</evidence>
<evidence type="ECO:0000256" key="6">
    <source>
        <dbReference type="ARBA" id="ARBA00022771"/>
    </source>
</evidence>
<sequence>MAEAADTPQHRFFCHCCKSETNPNLPDFVCPRCDSDFIEEVTEDSSLLQNSPSVVSENSNAVPELWQLLFMERSALLSHPPPSESEPDDSEQVSAGQSCPSSMSPGAAEEAESPSQPEQERSPRPEQRPAVEGMVHQFLADLFASNGNPGAAPAALSSMLQLHSNPGDYAWGQGGLDAVITELLGQLECKGPPPAEEEMISSLPTVCISQEQTDCRLQCPVCREEYSSGELVRKLPCLHYFHSECIVPWLELHDTCPVCRKSLDGVDNSLPPTSEPPEARSVRTEQQEEQAI</sequence>
<feature type="region of interest" description="Disordered" evidence="10">
    <location>
        <begin position="77"/>
        <end position="129"/>
    </location>
</feature>
<keyword evidence="6 9" id="KW-0863">Zinc-finger</keyword>
<keyword evidence="7" id="KW-0833">Ubl conjugation pathway</keyword>
<evidence type="ECO:0000259" key="11">
    <source>
        <dbReference type="PROSITE" id="PS50089"/>
    </source>
</evidence>
<feature type="compositionally biased region" description="Low complexity" evidence="10">
    <location>
        <begin position="100"/>
        <end position="117"/>
    </location>
</feature>
<evidence type="ECO:0000256" key="9">
    <source>
        <dbReference type="PROSITE-ProRule" id="PRU00175"/>
    </source>
</evidence>
<keyword evidence="13" id="KW-1185">Reference proteome</keyword>
<feature type="region of interest" description="Disordered" evidence="10">
    <location>
        <begin position="267"/>
        <end position="292"/>
    </location>
</feature>
<comment type="caution">
    <text evidence="12">The sequence shown here is derived from an EMBL/GenBank/DDBJ whole genome shotgun (WGS) entry which is preliminary data.</text>
</comment>
<dbReference type="AlphaFoldDB" id="A0A4Z2FQS3"/>
<evidence type="ECO:0000313" key="13">
    <source>
        <dbReference type="Proteomes" id="UP000314294"/>
    </source>
</evidence>
<dbReference type="Gene3D" id="3.30.40.10">
    <property type="entry name" value="Zinc/RING finger domain, C3HC4 (zinc finger)"/>
    <property type="match status" value="1"/>
</dbReference>
<organism evidence="12 13">
    <name type="scientific">Liparis tanakae</name>
    <name type="common">Tanaka's snailfish</name>
    <dbReference type="NCBI Taxonomy" id="230148"/>
    <lineage>
        <taxon>Eukaryota</taxon>
        <taxon>Metazoa</taxon>
        <taxon>Chordata</taxon>
        <taxon>Craniata</taxon>
        <taxon>Vertebrata</taxon>
        <taxon>Euteleostomi</taxon>
        <taxon>Actinopterygii</taxon>
        <taxon>Neopterygii</taxon>
        <taxon>Teleostei</taxon>
        <taxon>Neoteleostei</taxon>
        <taxon>Acanthomorphata</taxon>
        <taxon>Eupercaria</taxon>
        <taxon>Perciformes</taxon>
        <taxon>Cottioidei</taxon>
        <taxon>Cottales</taxon>
        <taxon>Liparidae</taxon>
        <taxon>Liparis</taxon>
    </lineage>
</organism>
<dbReference type="EC" id="2.3.2.27" evidence="3"/>
<accession>A0A4Z2FQS3</accession>
<dbReference type="PANTHER" id="PTHR45931">
    <property type="entry name" value="SI:CH211-59O9.10"/>
    <property type="match status" value="1"/>
</dbReference>
<dbReference type="OrthoDB" id="8062037at2759"/>
<keyword evidence="5" id="KW-0479">Metal-binding</keyword>
<gene>
    <name evidence="12" type="primary">Rnf115_1</name>
    <name evidence="12" type="ORF">EYF80_046214</name>
</gene>
<evidence type="ECO:0000313" key="12">
    <source>
        <dbReference type="EMBL" id="TNN43596.1"/>
    </source>
</evidence>
<dbReference type="GO" id="GO:0061630">
    <property type="term" value="F:ubiquitin protein ligase activity"/>
    <property type="evidence" value="ECO:0007669"/>
    <property type="project" value="UniProtKB-EC"/>
</dbReference>
<dbReference type="Proteomes" id="UP000314294">
    <property type="component" value="Unassembled WGS sequence"/>
</dbReference>
<evidence type="ECO:0000256" key="10">
    <source>
        <dbReference type="SAM" id="MobiDB-lite"/>
    </source>
</evidence>
<evidence type="ECO:0000256" key="7">
    <source>
        <dbReference type="ARBA" id="ARBA00022786"/>
    </source>
</evidence>
<feature type="domain" description="RING-type" evidence="11">
    <location>
        <begin position="219"/>
        <end position="260"/>
    </location>
</feature>
<dbReference type="SMART" id="SM00184">
    <property type="entry name" value="RING"/>
    <property type="match status" value="1"/>
</dbReference>
<evidence type="ECO:0000256" key="4">
    <source>
        <dbReference type="ARBA" id="ARBA00022679"/>
    </source>
</evidence>
<dbReference type="FunFam" id="3.30.40.10:FF:000069">
    <property type="entry name" value="E3 ubiquitin-protein ligase RNF115"/>
    <property type="match status" value="1"/>
</dbReference>